<reference evidence="14" key="3">
    <citation type="submission" date="2025-09" db="UniProtKB">
        <authorList>
            <consortium name="Ensembl"/>
        </authorList>
    </citation>
    <scope>IDENTIFICATION</scope>
</reference>
<keyword evidence="5 9" id="KW-0303">Gap junction</keyword>
<comment type="subcellular location">
    <subcellularLocation>
        <location evidence="1">Cell junction</location>
        <location evidence="1">Gap junction</location>
    </subcellularLocation>
    <subcellularLocation>
        <location evidence="2 9">Cell membrane</location>
        <topology evidence="2 9">Multi-pass membrane protein</topology>
    </subcellularLocation>
</comment>
<keyword evidence="6" id="KW-0965">Cell junction</keyword>
<evidence type="ECO:0000256" key="1">
    <source>
        <dbReference type="ARBA" id="ARBA00004610"/>
    </source>
</evidence>
<dbReference type="InterPro" id="IPR019570">
    <property type="entry name" value="Connexin_CCC"/>
</dbReference>
<feature type="domain" description="Connexin N-terminal" evidence="12">
    <location>
        <begin position="43"/>
        <end position="76"/>
    </location>
</feature>
<evidence type="ECO:0000256" key="11">
    <source>
        <dbReference type="SAM" id="Phobius"/>
    </source>
</evidence>
<dbReference type="PROSITE" id="PS00408">
    <property type="entry name" value="CONNEXINS_2"/>
    <property type="match status" value="1"/>
</dbReference>
<comment type="subunit">
    <text evidence="9">A connexon is composed of a hexamer of connexins.</text>
</comment>
<dbReference type="Pfam" id="PF00029">
    <property type="entry name" value="Connexin"/>
    <property type="match status" value="1"/>
</dbReference>
<keyword evidence="4 9" id="KW-0812">Transmembrane</keyword>
<feature type="transmembrane region" description="Helical" evidence="11">
    <location>
        <begin position="202"/>
        <end position="227"/>
    </location>
</feature>
<feature type="domain" description="Connexin cysteine-rich" evidence="13">
    <location>
        <begin position="159"/>
        <end position="225"/>
    </location>
</feature>
<keyword evidence="7 11" id="KW-1133">Transmembrane helix</keyword>
<feature type="transmembrane region" description="Helical" evidence="11">
    <location>
        <begin position="78"/>
        <end position="100"/>
    </location>
</feature>
<evidence type="ECO:0000256" key="6">
    <source>
        <dbReference type="ARBA" id="ARBA00022949"/>
    </source>
</evidence>
<dbReference type="GO" id="GO:0005243">
    <property type="term" value="F:gap junction channel activity"/>
    <property type="evidence" value="ECO:0000318"/>
    <property type="project" value="GO_Central"/>
</dbReference>
<dbReference type="SMART" id="SM01089">
    <property type="entry name" value="Connexin_CCC"/>
    <property type="match status" value="1"/>
</dbReference>
<dbReference type="AlphaFoldDB" id="W5NMX3"/>
<dbReference type="InParanoid" id="W5NMX3"/>
<evidence type="ECO:0000259" key="12">
    <source>
        <dbReference type="SMART" id="SM00037"/>
    </source>
</evidence>
<dbReference type="FunFam" id="1.20.1440.80:FF:000001">
    <property type="entry name" value="Gap junction alpha-1"/>
    <property type="match status" value="1"/>
</dbReference>
<evidence type="ECO:0000256" key="5">
    <source>
        <dbReference type="ARBA" id="ARBA00022868"/>
    </source>
</evidence>
<dbReference type="Gene3D" id="1.20.1440.80">
    <property type="entry name" value="Gap junction channel protein cysteine-rich domain"/>
    <property type="match status" value="1"/>
</dbReference>
<dbReference type="InterPro" id="IPR013092">
    <property type="entry name" value="Connexin_N"/>
</dbReference>
<evidence type="ECO:0000256" key="4">
    <source>
        <dbReference type="ARBA" id="ARBA00022692"/>
    </source>
</evidence>
<evidence type="ECO:0000256" key="3">
    <source>
        <dbReference type="ARBA" id="ARBA00022475"/>
    </source>
</evidence>
<reference evidence="15" key="1">
    <citation type="submission" date="2011-12" db="EMBL/GenBank/DDBJ databases">
        <title>The Draft Genome of Lepisosteus oculatus.</title>
        <authorList>
            <consortium name="The Broad Institute Genome Assembly &amp; Analysis Group"/>
            <consortium name="Computational R&amp;D Group"/>
            <consortium name="and Sequencing Platform"/>
            <person name="Di Palma F."/>
            <person name="Alfoldi J."/>
            <person name="Johnson J."/>
            <person name="Berlin A."/>
            <person name="Gnerre S."/>
            <person name="Jaffe D."/>
            <person name="MacCallum I."/>
            <person name="Young S."/>
            <person name="Walker B.J."/>
            <person name="Lander E.S."/>
            <person name="Lindblad-Toh K."/>
        </authorList>
    </citation>
    <scope>NUCLEOTIDE SEQUENCE [LARGE SCALE GENOMIC DNA]</scope>
</reference>
<keyword evidence="3" id="KW-1003">Cell membrane</keyword>
<dbReference type="eggNOG" id="ENOG502QW7E">
    <property type="taxonomic scope" value="Eukaryota"/>
</dbReference>
<keyword evidence="8 11" id="KW-0472">Membrane</keyword>
<comment type="similarity">
    <text evidence="9">Belongs to the connexin family.</text>
</comment>
<comment type="function">
    <text evidence="9">One gap junction consists of a cluster of closely packed pairs of transmembrane channels, the connexons, through which materials of low MW diffuse from one cell to a neighboring cell.</text>
</comment>
<dbReference type="GO" id="GO:0007267">
    <property type="term" value="P:cell-cell signaling"/>
    <property type="evidence" value="ECO:0000318"/>
    <property type="project" value="GO_Central"/>
</dbReference>
<evidence type="ECO:0000313" key="14">
    <source>
        <dbReference type="Ensembl" id="ENSLOCP00000021982.1"/>
    </source>
</evidence>
<evidence type="ECO:0000256" key="7">
    <source>
        <dbReference type="ARBA" id="ARBA00022989"/>
    </source>
</evidence>
<dbReference type="PROSITE" id="PS00407">
    <property type="entry name" value="CONNEXINS_1"/>
    <property type="match status" value="1"/>
</dbReference>
<dbReference type="HOGENOM" id="CLU_037388_4_2_1"/>
<evidence type="ECO:0000256" key="10">
    <source>
        <dbReference type="SAM" id="MobiDB-lite"/>
    </source>
</evidence>
<dbReference type="STRING" id="7918.ENSLOCP00000021982"/>
<evidence type="ECO:0000256" key="2">
    <source>
        <dbReference type="ARBA" id="ARBA00004651"/>
    </source>
</evidence>
<feature type="region of interest" description="Disordered" evidence="10">
    <location>
        <begin position="276"/>
        <end position="299"/>
    </location>
</feature>
<dbReference type="InterPro" id="IPR038359">
    <property type="entry name" value="Connexin_N_sf"/>
</dbReference>
<dbReference type="GeneTree" id="ENSGT01150000286930"/>
<evidence type="ECO:0000313" key="15">
    <source>
        <dbReference type="Proteomes" id="UP000018468"/>
    </source>
</evidence>
<dbReference type="Ensembl" id="ENSLOCT00000022021.1">
    <property type="protein sequence ID" value="ENSLOCP00000021982.1"/>
    <property type="gene ID" value="ENSLOCG00000017879.1"/>
</dbReference>
<dbReference type="FunCoup" id="W5NMX3">
    <property type="interactions" value="23"/>
</dbReference>
<proteinExistence type="inferred from homology"/>
<evidence type="ECO:0000256" key="9">
    <source>
        <dbReference type="RuleBase" id="RU000630"/>
    </source>
</evidence>
<dbReference type="PANTHER" id="PTHR11984:SF105">
    <property type="entry name" value="GAP JUNCTION PROTEIN"/>
    <property type="match status" value="1"/>
</dbReference>
<dbReference type="EMBL" id="AHAT01025894">
    <property type="status" value="NOT_ANNOTATED_CDS"/>
    <property type="molecule type" value="Genomic_DNA"/>
</dbReference>
<accession>W5NMX3</accession>
<keyword evidence="15" id="KW-1185">Reference proteome</keyword>
<feature type="transmembrane region" description="Helical" evidence="11">
    <location>
        <begin position="149"/>
        <end position="170"/>
    </location>
</feature>
<dbReference type="PANTHER" id="PTHR11984">
    <property type="entry name" value="CONNEXIN"/>
    <property type="match status" value="1"/>
</dbReference>
<dbReference type="PRINTS" id="PR00206">
    <property type="entry name" value="CONNEXIN"/>
</dbReference>
<feature type="transmembrane region" description="Helical" evidence="11">
    <location>
        <begin position="20"/>
        <end position="41"/>
    </location>
</feature>
<dbReference type="Proteomes" id="UP000018468">
    <property type="component" value="Linkage group LG1"/>
</dbReference>
<dbReference type="GO" id="GO:0005922">
    <property type="term" value="C:connexin complex"/>
    <property type="evidence" value="ECO:0000318"/>
    <property type="project" value="GO_Central"/>
</dbReference>
<dbReference type="InterPro" id="IPR000500">
    <property type="entry name" value="Connexin"/>
</dbReference>
<dbReference type="InterPro" id="IPR017990">
    <property type="entry name" value="Connexin_CS"/>
</dbReference>
<dbReference type="OMA" id="SRKPCPF"/>
<evidence type="ECO:0000259" key="13">
    <source>
        <dbReference type="SMART" id="SM01089"/>
    </source>
</evidence>
<protein>
    <recommendedName>
        <fullName evidence="9">Gap junction protein</fullName>
    </recommendedName>
</protein>
<sequence>MGDWTFLGRLLDKVQSHSTVVGKIWLTVLFVFRILVLGAGAEKVWGDEQSDFLCNTQQPGCENVCYDKAFPISHIRFWVLQIIFVSTPTLVYLGHVLHVIHKEEKLRQRTLREEQDESDNLLEKKTSKLPKYTNTKGKVKIRGSLLNSYLANTIAKILLEVAFIVGQYYLYGFMLEPLFVCNSFPCPHQVDCFMSRPTEKTIFILFMLLVAVVSLALNLIEIFYFCGKQLYNCTQKKQKTYTATAASPCADDGNLKKKDDGFPNWVNLEAELHGKKLGNGYTKSSDAEEESTLIKELGS</sequence>
<evidence type="ECO:0000256" key="8">
    <source>
        <dbReference type="ARBA" id="ARBA00023136"/>
    </source>
</evidence>
<reference evidence="14" key="2">
    <citation type="submission" date="2025-08" db="UniProtKB">
        <authorList>
            <consortium name="Ensembl"/>
        </authorList>
    </citation>
    <scope>IDENTIFICATION</scope>
</reference>
<organism evidence="14 15">
    <name type="scientific">Lepisosteus oculatus</name>
    <name type="common">Spotted gar</name>
    <dbReference type="NCBI Taxonomy" id="7918"/>
    <lineage>
        <taxon>Eukaryota</taxon>
        <taxon>Metazoa</taxon>
        <taxon>Chordata</taxon>
        <taxon>Craniata</taxon>
        <taxon>Vertebrata</taxon>
        <taxon>Euteleostomi</taxon>
        <taxon>Actinopterygii</taxon>
        <taxon>Neopterygii</taxon>
        <taxon>Holostei</taxon>
        <taxon>Semionotiformes</taxon>
        <taxon>Lepisosteidae</taxon>
        <taxon>Lepisosteus</taxon>
    </lineage>
</organism>
<name>W5NMX3_LEPOC</name>
<dbReference type="SMART" id="SM00037">
    <property type="entry name" value="CNX"/>
    <property type="match status" value="1"/>
</dbReference>